<dbReference type="InterPro" id="IPR014962">
    <property type="entry name" value="YolD"/>
</dbReference>
<evidence type="ECO:0000313" key="2">
    <source>
        <dbReference type="Proteomes" id="UP001596022"/>
    </source>
</evidence>
<accession>A0ABV9GHY1</accession>
<dbReference type="RefSeq" id="WP_376844904.1">
    <property type="nucleotide sequence ID" value="NZ_JBHSFW010000001.1"/>
</dbReference>
<dbReference type="PANTHER" id="PTHR40051:SF1">
    <property type="entry name" value="YOLD-LIKE FAMILY PROTEIN"/>
    <property type="match status" value="1"/>
</dbReference>
<name>A0ABV9GHY1_9BACL</name>
<organism evidence="1 2">
    <name type="scientific">Camelliibacillus cellulosilyticus</name>
    <dbReference type="NCBI Taxonomy" id="2174486"/>
    <lineage>
        <taxon>Bacteria</taxon>
        <taxon>Bacillati</taxon>
        <taxon>Bacillota</taxon>
        <taxon>Bacilli</taxon>
        <taxon>Bacillales</taxon>
        <taxon>Sporolactobacillaceae</taxon>
        <taxon>Camelliibacillus</taxon>
    </lineage>
</organism>
<reference evidence="2" key="1">
    <citation type="journal article" date="2019" name="Int. J. Syst. Evol. Microbiol.">
        <title>The Global Catalogue of Microorganisms (GCM) 10K type strain sequencing project: providing services to taxonomists for standard genome sequencing and annotation.</title>
        <authorList>
            <consortium name="The Broad Institute Genomics Platform"/>
            <consortium name="The Broad Institute Genome Sequencing Center for Infectious Disease"/>
            <person name="Wu L."/>
            <person name="Ma J."/>
        </authorList>
    </citation>
    <scope>NUCLEOTIDE SEQUENCE [LARGE SCALE GENOMIC DNA]</scope>
    <source>
        <strain evidence="2">CGMCC 1.16306</strain>
    </source>
</reference>
<sequence>MVFDRGSIKWASLMLPEHVKALREWRDNQKHPKEGLPLFDDQTSEMLDRRLQDALRYHRPVALSYIEKGERRTVRGIIQKLDPLAGTVILIDAQDQKHAVSATNIVDIN</sequence>
<comment type="caution">
    <text evidence="1">The sequence shown here is derived from an EMBL/GenBank/DDBJ whole genome shotgun (WGS) entry which is preliminary data.</text>
</comment>
<keyword evidence="2" id="KW-1185">Reference proteome</keyword>
<dbReference type="EMBL" id="JBHSFW010000001">
    <property type="protein sequence ID" value="MFC4617887.1"/>
    <property type="molecule type" value="Genomic_DNA"/>
</dbReference>
<protein>
    <submittedName>
        <fullName evidence="1">YolD-like family protein</fullName>
    </submittedName>
</protein>
<gene>
    <name evidence="1" type="ORF">ACFO4N_03985</name>
</gene>
<dbReference type="Proteomes" id="UP001596022">
    <property type="component" value="Unassembled WGS sequence"/>
</dbReference>
<proteinExistence type="predicted"/>
<dbReference type="Pfam" id="PF08863">
    <property type="entry name" value="YolD"/>
    <property type="match status" value="1"/>
</dbReference>
<dbReference type="PANTHER" id="PTHR40051">
    <property type="entry name" value="IG HYPOTHETICAL 15966"/>
    <property type="match status" value="1"/>
</dbReference>
<evidence type="ECO:0000313" key="1">
    <source>
        <dbReference type="EMBL" id="MFC4617887.1"/>
    </source>
</evidence>